<evidence type="ECO:0000256" key="1">
    <source>
        <dbReference type="SAM" id="MobiDB-lite"/>
    </source>
</evidence>
<reference evidence="2" key="2">
    <citation type="submission" date="2025-08" db="UniProtKB">
        <authorList>
            <consortium name="Ensembl"/>
        </authorList>
    </citation>
    <scope>IDENTIFICATION</scope>
</reference>
<dbReference type="AlphaFoldDB" id="A0A8C3DMQ3"/>
<feature type="region of interest" description="Disordered" evidence="1">
    <location>
        <begin position="240"/>
        <end position="369"/>
    </location>
</feature>
<sequence>MRRQDQGTGSGNWIKGLDQGTASEDRISGLPVPAPLPRASPGAAAPSAAWAPLAAPTRPWQPRPGPARPGPARPGPRCPRTAPALPAARNGKRARARPLAMAAPAPGGGAAVPEVPEAERLFLRQHPLLSPAGPGKVRCRLTGHELPCRLSELQAYTSGKKYQRLIKAAREFDYGTFEPHIVPSTKNLHQLFCKLTLRHINKLPEHVLRHVQGKRYQKALKTYEECQREGVEYVPACLRQKKQRGQHPDDQTNGSRQPHRKEEFWEPKSSEEDGEETDDSMSDLYPPALFPEKNPSAPQTTKGTDDFVTDSEDDEAKQNGDVNGEHGARRDGSRAVGNKRGKKQTGPLKKKFKSHHRKPKNFKKATNGK</sequence>
<feature type="compositionally biased region" description="Pro residues" evidence="1">
    <location>
        <begin position="59"/>
        <end position="77"/>
    </location>
</feature>
<dbReference type="PANTHER" id="PTHR34348">
    <property type="entry name" value="SURFEIT LOCUS PROTEIN 2"/>
    <property type="match status" value="1"/>
</dbReference>
<feature type="region of interest" description="Disordered" evidence="1">
    <location>
        <begin position="1"/>
        <end position="111"/>
    </location>
</feature>
<feature type="compositionally biased region" description="Low complexity" evidence="1">
    <location>
        <begin position="97"/>
        <end position="111"/>
    </location>
</feature>
<proteinExistence type="predicted"/>
<feature type="compositionally biased region" description="Basic and acidic residues" evidence="1">
    <location>
        <begin position="323"/>
        <end position="333"/>
    </location>
</feature>
<dbReference type="Ensembl" id="ENSCMUT00000007730.2">
    <property type="protein sequence ID" value="ENSCMUP00000007157.2"/>
    <property type="gene ID" value="ENSCMUG00000004715.2"/>
</dbReference>
<dbReference type="Proteomes" id="UP000694553">
    <property type="component" value="Unassembled WGS sequence"/>
</dbReference>
<accession>A0A8C3DMQ3</accession>
<dbReference type="OMA" id="DARKLRC"/>
<evidence type="ECO:0000313" key="3">
    <source>
        <dbReference type="Proteomes" id="UP000694553"/>
    </source>
</evidence>
<accession>A0A8U7NH40</accession>
<feature type="compositionally biased region" description="Acidic residues" evidence="1">
    <location>
        <begin position="272"/>
        <end position="281"/>
    </location>
</feature>
<evidence type="ECO:0000313" key="2">
    <source>
        <dbReference type="Ensembl" id="ENSCMUP00000007157.2"/>
    </source>
</evidence>
<dbReference type="InterPro" id="IPR008833">
    <property type="entry name" value="Surf2"/>
</dbReference>
<gene>
    <name evidence="2" type="primary">SURF2</name>
</gene>
<reference evidence="2" key="3">
    <citation type="submission" date="2025-09" db="UniProtKB">
        <authorList>
            <consortium name="Ensembl"/>
        </authorList>
    </citation>
    <scope>IDENTIFICATION</scope>
</reference>
<keyword evidence="3" id="KW-1185">Reference proteome</keyword>
<feature type="compositionally biased region" description="Basic and acidic residues" evidence="1">
    <location>
        <begin position="260"/>
        <end position="271"/>
    </location>
</feature>
<dbReference type="PANTHER" id="PTHR34348:SF1">
    <property type="entry name" value="SURFEIT LOCUS PROTEIN 2"/>
    <property type="match status" value="1"/>
</dbReference>
<protein>
    <submittedName>
        <fullName evidence="2">Surfeit 2</fullName>
    </submittedName>
</protein>
<feature type="compositionally biased region" description="Low complexity" evidence="1">
    <location>
        <begin position="39"/>
        <end position="58"/>
    </location>
</feature>
<name>A0A8C3DMQ3_CORMO</name>
<dbReference type="Pfam" id="PF05477">
    <property type="entry name" value="SURF2"/>
    <property type="match status" value="1"/>
</dbReference>
<reference evidence="3" key="1">
    <citation type="submission" date="2019-10" db="EMBL/GenBank/DDBJ databases">
        <title>Corvus moneduloides (New Caledonian crow) genome, bCorMon1, primary haplotype.</title>
        <authorList>
            <person name="Rutz C."/>
            <person name="Fungtammasan C."/>
            <person name="Mountcastle J."/>
            <person name="Formenti G."/>
            <person name="Chow W."/>
            <person name="Howe K."/>
            <person name="Steele M.P."/>
            <person name="Fernandes J."/>
            <person name="Gilbert M.T.P."/>
            <person name="Fedrigo O."/>
            <person name="Jarvis E.D."/>
            <person name="Gemmell N."/>
        </authorList>
    </citation>
    <scope>NUCLEOTIDE SEQUENCE [LARGE SCALE GENOMIC DNA]</scope>
</reference>
<feature type="compositionally biased region" description="Basic residues" evidence="1">
    <location>
        <begin position="337"/>
        <end position="363"/>
    </location>
</feature>
<organism evidence="2 3">
    <name type="scientific">Corvus moneduloides</name>
    <name type="common">New Caledonian crow</name>
    <dbReference type="NCBI Taxonomy" id="1196302"/>
    <lineage>
        <taxon>Eukaryota</taxon>
        <taxon>Metazoa</taxon>
        <taxon>Chordata</taxon>
        <taxon>Craniata</taxon>
        <taxon>Vertebrata</taxon>
        <taxon>Euteleostomi</taxon>
        <taxon>Archelosauria</taxon>
        <taxon>Archosauria</taxon>
        <taxon>Dinosauria</taxon>
        <taxon>Saurischia</taxon>
        <taxon>Theropoda</taxon>
        <taxon>Coelurosauria</taxon>
        <taxon>Aves</taxon>
        <taxon>Neognathae</taxon>
        <taxon>Neoaves</taxon>
        <taxon>Telluraves</taxon>
        <taxon>Australaves</taxon>
        <taxon>Passeriformes</taxon>
        <taxon>Corvoidea</taxon>
        <taxon>Corvidae</taxon>
        <taxon>Corvus</taxon>
    </lineage>
</organism>